<dbReference type="InterPro" id="IPR003609">
    <property type="entry name" value="Pan_app"/>
</dbReference>
<keyword evidence="1" id="KW-0812">Transmembrane</keyword>
<keyword evidence="1" id="KW-1133">Transmembrane helix</keyword>
<evidence type="ECO:0000256" key="1">
    <source>
        <dbReference type="SAM" id="Phobius"/>
    </source>
</evidence>
<keyword evidence="5" id="KW-1185">Reference proteome</keyword>
<evidence type="ECO:0000256" key="2">
    <source>
        <dbReference type="SAM" id="SignalP"/>
    </source>
</evidence>
<keyword evidence="2" id="KW-0732">Signal</keyword>
<name>A0AAV6V1M4_9ARAC</name>
<gene>
    <name evidence="4" type="ORF">JTE90_016693</name>
</gene>
<dbReference type="SMART" id="SM00473">
    <property type="entry name" value="PAN_AP"/>
    <property type="match status" value="2"/>
</dbReference>
<feature type="signal peptide" evidence="2">
    <location>
        <begin position="1"/>
        <end position="16"/>
    </location>
</feature>
<comment type="caution">
    <text evidence="4">The sequence shown here is derived from an EMBL/GenBank/DDBJ whole genome shotgun (WGS) entry which is preliminary data.</text>
</comment>
<protein>
    <recommendedName>
        <fullName evidence="3">Apple domain-containing protein</fullName>
    </recommendedName>
</protein>
<dbReference type="PROSITE" id="PS50948">
    <property type="entry name" value="PAN"/>
    <property type="match status" value="1"/>
</dbReference>
<feature type="chain" id="PRO_5043865678" description="Apple domain-containing protein" evidence="2">
    <location>
        <begin position="17"/>
        <end position="971"/>
    </location>
</feature>
<dbReference type="SUPFAM" id="SSF57414">
    <property type="entry name" value="Hairpin loop containing domain-like"/>
    <property type="match status" value="1"/>
</dbReference>
<dbReference type="Pfam" id="PF00024">
    <property type="entry name" value="PAN_1"/>
    <property type="match status" value="1"/>
</dbReference>
<dbReference type="PANTHER" id="PTHR36902">
    <property type="entry name" value="ENRICHED IN SURFACE-LABELED PROTEOME PROTEIN 9"/>
    <property type="match status" value="1"/>
</dbReference>
<reference evidence="4 5" key="1">
    <citation type="journal article" date="2022" name="Nat. Ecol. Evol.">
        <title>A masculinizing supergene underlies an exaggerated male reproductive morph in a spider.</title>
        <authorList>
            <person name="Hendrickx F."/>
            <person name="De Corte Z."/>
            <person name="Sonet G."/>
            <person name="Van Belleghem S.M."/>
            <person name="Kostlbacher S."/>
            <person name="Vangestel C."/>
        </authorList>
    </citation>
    <scope>NUCLEOTIDE SEQUENCE [LARGE SCALE GENOMIC DNA]</scope>
    <source>
        <strain evidence="4">W744_W776</strain>
    </source>
</reference>
<dbReference type="Gene3D" id="3.50.4.10">
    <property type="entry name" value="Hepatocyte Growth Factor"/>
    <property type="match status" value="1"/>
</dbReference>
<dbReference type="Proteomes" id="UP000827092">
    <property type="component" value="Unassembled WGS sequence"/>
</dbReference>
<evidence type="ECO:0000313" key="5">
    <source>
        <dbReference type="Proteomes" id="UP000827092"/>
    </source>
</evidence>
<dbReference type="PANTHER" id="PTHR36902:SF1">
    <property type="entry name" value="ENRICHED IN SURFACE-LABELED PROTEOME PROTEIN 9"/>
    <property type="match status" value="1"/>
</dbReference>
<sequence length="971" mass="110888">MRGLVVFLSLLGISAAFQCNLTGRKFDIEFPDVNAEGVESYELSVEYTEGTQTDYYTEYYDIILGQGRVDSHQAGKSFSYVYRTQSWEAWEITKDTCELKNITEKAKFAHDDMTDWRYDPEGQPLRRTIGPSAMFKKAYDVWISEDKNTTMAYMGVQKGKVRGLDAHWWRRCSDDNIYVDYYFTADKDESPFGLKGLKRLPLRVVMGEKQQYEIMSFQPYVSLNKKPFQLPKGIGCKRGYVEDAPELPSFQGKNLEFHAEVIYRTINRKDGEPTQYWSYYSTLYMALDLQSSHVAYTYSPWSKTKEKEDPEAAAPTYYVYDAKHGYLYKTPLDTAKCEIDRLRSFIPEYKLPNDAGGISLTDPSILFPNNEFTFISEGESRGLRVNVFEEIVENYLLNRNGTYEPIPKAIITHSYLQDDVMERDTVSVKNSLAQVQLRFYGRNDMLETLTFNFFGFTTELRNRRNTFNIKRCFKNEDDYVWATIGFNADPDTIRKVINDVPSIQSNILNAITARSELNPVRIPVIEVDVRDGIFVSLLILGKPPVMLDYKDPVKDKTITKATEVDGVEDLETCATRCLETEDNCWGFSLCGAVCYYGTTDNKDNIGDKTGCNYFERYDLEKFIPSKELLVENLRRQIQQHQGFSLDLKDKDDKIIQIDASSIEVTYPGEDDRIFARLGNTLNPRMRVMMAGYKLNTAGSTTIQNMGKLRYDECQRVCLDFKECETASYCVTDSSCILSTKYEDEIKPGDIAVDNMCNLITRKYADHFERSPGNVLTTTAEEILDLDTAEKCARACLKQTKFKCLSFDHCPADDKQGCSLHTVHYPNAKTREAKTRKSTNCGHYFRKFSTEFKKSLETRTTGSQLISLANLTLEECSKNCIEYGKGSCFGFDFCQGSTMLETTCTILDRDPAGLKTTYSPVCNNYLRTGEQFASRPYSNSYAGGIGFLCFLVGGIVGVLIVFGIAYFRVNRR</sequence>
<keyword evidence="1" id="KW-0472">Membrane</keyword>
<proteinExistence type="predicted"/>
<dbReference type="AlphaFoldDB" id="A0AAV6V1M4"/>
<evidence type="ECO:0000259" key="3">
    <source>
        <dbReference type="PROSITE" id="PS50948"/>
    </source>
</evidence>
<feature type="domain" description="Apple" evidence="3">
    <location>
        <begin position="756"/>
        <end position="840"/>
    </location>
</feature>
<accession>A0AAV6V1M4</accession>
<dbReference type="EMBL" id="JAFNEN010000183">
    <property type="protein sequence ID" value="KAG8190454.1"/>
    <property type="molecule type" value="Genomic_DNA"/>
</dbReference>
<organism evidence="4 5">
    <name type="scientific">Oedothorax gibbosus</name>
    <dbReference type="NCBI Taxonomy" id="931172"/>
    <lineage>
        <taxon>Eukaryota</taxon>
        <taxon>Metazoa</taxon>
        <taxon>Ecdysozoa</taxon>
        <taxon>Arthropoda</taxon>
        <taxon>Chelicerata</taxon>
        <taxon>Arachnida</taxon>
        <taxon>Araneae</taxon>
        <taxon>Araneomorphae</taxon>
        <taxon>Entelegynae</taxon>
        <taxon>Araneoidea</taxon>
        <taxon>Linyphiidae</taxon>
        <taxon>Erigoninae</taxon>
        <taxon>Oedothorax</taxon>
    </lineage>
</organism>
<feature type="transmembrane region" description="Helical" evidence="1">
    <location>
        <begin position="940"/>
        <end position="966"/>
    </location>
</feature>
<evidence type="ECO:0000313" key="4">
    <source>
        <dbReference type="EMBL" id="KAG8190454.1"/>
    </source>
</evidence>